<name>A0ABC8ED07_CLOTA</name>
<dbReference type="Gene3D" id="2.30.30.290">
    <property type="entry name" value="YopX-like domains"/>
    <property type="match status" value="1"/>
</dbReference>
<dbReference type="Proteomes" id="UP001321763">
    <property type="component" value="Chromosome"/>
</dbReference>
<dbReference type="InterPro" id="IPR019096">
    <property type="entry name" value="YopX_protein"/>
</dbReference>
<dbReference type="EMBL" id="AP026818">
    <property type="protein sequence ID" value="BDR81041.1"/>
    <property type="molecule type" value="Genomic_DNA"/>
</dbReference>
<dbReference type="SUPFAM" id="SSF159006">
    <property type="entry name" value="YopX-like"/>
    <property type="match status" value="1"/>
</dbReference>
<evidence type="ECO:0000313" key="2">
    <source>
        <dbReference type="EMBL" id="BDR81041.1"/>
    </source>
</evidence>
<accession>A0ABC8ED07</accession>
<reference evidence="2 3" key="1">
    <citation type="submission" date="2022-09" db="EMBL/GenBank/DDBJ databases">
        <title>complete genome sequences of Clostridium tetani str. KHSU-234311-028 isolated from soil.</title>
        <authorList>
            <person name="Sekizuka T."/>
            <person name="Shitada C."/>
            <person name="Takahashi M."/>
            <person name="Kuroda M."/>
        </authorList>
    </citation>
    <scope>NUCLEOTIDE SEQUENCE [LARGE SCALE GENOMIC DNA]</scope>
    <source>
        <strain evidence="2 3">KHSU-234311-028</strain>
    </source>
</reference>
<dbReference type="InterPro" id="IPR023385">
    <property type="entry name" value="YopX-like_C"/>
</dbReference>
<sequence>MNREINFRAWDISPYYDEEDKKHEMIYFNLEETRIIENLSLESVVMQYTGLKDKTGKEIYDGDIYHMGDKNIRYVVVWNDTRLIGKQLGSNSYAGLSYWQDKIEIIGNIYENPELLEG</sequence>
<organism evidence="2 3">
    <name type="scientific">Clostridium tetani</name>
    <dbReference type="NCBI Taxonomy" id="1513"/>
    <lineage>
        <taxon>Bacteria</taxon>
        <taxon>Bacillati</taxon>
        <taxon>Bacillota</taxon>
        <taxon>Clostridia</taxon>
        <taxon>Eubacteriales</taxon>
        <taxon>Clostridiaceae</taxon>
        <taxon>Clostridium</taxon>
    </lineage>
</organism>
<protein>
    <recommendedName>
        <fullName evidence="1">YopX protein domain-containing protein</fullName>
    </recommendedName>
</protein>
<dbReference type="AlphaFoldDB" id="A0ABC8ED07"/>
<evidence type="ECO:0000259" key="1">
    <source>
        <dbReference type="Pfam" id="PF09643"/>
    </source>
</evidence>
<dbReference type="RefSeq" id="WP_317724998.1">
    <property type="nucleotide sequence ID" value="NZ_AP026818.1"/>
</dbReference>
<gene>
    <name evidence="2" type="ORF">K234311028_12870</name>
</gene>
<proteinExistence type="predicted"/>
<dbReference type="Pfam" id="PF09643">
    <property type="entry name" value="YopX"/>
    <property type="match status" value="1"/>
</dbReference>
<evidence type="ECO:0000313" key="3">
    <source>
        <dbReference type="Proteomes" id="UP001321763"/>
    </source>
</evidence>
<feature type="domain" description="YopX protein" evidence="1">
    <location>
        <begin position="17"/>
        <end position="117"/>
    </location>
</feature>